<sequence length="128" mass="14363">MFGLGNYLYLVVTQGKLKATELKSGRTVEKSLKPAAHPRTPVGNFEELERIFTEVISELGGRRLFRPAPVAFLHLLDEVEGGYTQIELRVFKEAILGGGARKIFIPESRTLLTKDELLNKSFIEKDDS</sequence>
<evidence type="ECO:0000313" key="2">
    <source>
        <dbReference type="Proteomes" id="UP001501221"/>
    </source>
</evidence>
<name>A0ABP3CJB4_9GAMM</name>
<comment type="caution">
    <text evidence="1">The sequence shown here is derived from an EMBL/GenBank/DDBJ whole genome shotgun (WGS) entry which is preliminary data.</text>
</comment>
<proteinExistence type="predicted"/>
<accession>A0ABP3CJB4</accession>
<dbReference type="Proteomes" id="UP001501221">
    <property type="component" value="Unassembled WGS sequence"/>
</dbReference>
<gene>
    <name evidence="1" type="ORF">GCM10009123_12930</name>
</gene>
<organism evidence="1 2">
    <name type="scientific">Kangiella japonica</name>
    <dbReference type="NCBI Taxonomy" id="647384"/>
    <lineage>
        <taxon>Bacteria</taxon>
        <taxon>Pseudomonadati</taxon>
        <taxon>Pseudomonadota</taxon>
        <taxon>Gammaproteobacteria</taxon>
        <taxon>Kangiellales</taxon>
        <taxon>Kangiellaceae</taxon>
        <taxon>Kangiella</taxon>
    </lineage>
</organism>
<dbReference type="RefSeq" id="WP_343988283.1">
    <property type="nucleotide sequence ID" value="NZ_BAAAFM010000003.1"/>
</dbReference>
<reference evidence="2" key="1">
    <citation type="journal article" date="2019" name="Int. J. Syst. Evol. Microbiol.">
        <title>The Global Catalogue of Microorganisms (GCM) 10K type strain sequencing project: providing services to taxonomists for standard genome sequencing and annotation.</title>
        <authorList>
            <consortium name="The Broad Institute Genomics Platform"/>
            <consortium name="The Broad Institute Genome Sequencing Center for Infectious Disease"/>
            <person name="Wu L."/>
            <person name="Ma J."/>
        </authorList>
    </citation>
    <scope>NUCLEOTIDE SEQUENCE [LARGE SCALE GENOMIC DNA]</scope>
    <source>
        <strain evidence="2">JCM 16211</strain>
    </source>
</reference>
<protein>
    <submittedName>
        <fullName evidence="1">Uncharacterized protein</fullName>
    </submittedName>
</protein>
<evidence type="ECO:0000313" key="1">
    <source>
        <dbReference type="EMBL" id="GAA0206875.1"/>
    </source>
</evidence>
<dbReference type="EMBL" id="BAAAFM010000003">
    <property type="protein sequence ID" value="GAA0206875.1"/>
    <property type="molecule type" value="Genomic_DNA"/>
</dbReference>
<keyword evidence="2" id="KW-1185">Reference proteome</keyword>